<dbReference type="EMBL" id="JAADJZ010000004">
    <property type="protein sequence ID" value="KAF2875531.1"/>
    <property type="molecule type" value="Genomic_DNA"/>
</dbReference>
<reference evidence="2 3" key="1">
    <citation type="submission" date="2020-01" db="EMBL/GenBank/DDBJ databases">
        <authorList>
            <consortium name="DOE Joint Genome Institute"/>
            <person name="Haridas S."/>
            <person name="Albert R."/>
            <person name="Binder M."/>
            <person name="Bloem J."/>
            <person name="Labutti K."/>
            <person name="Salamov A."/>
            <person name="Andreopoulos B."/>
            <person name="Baker S.E."/>
            <person name="Barry K."/>
            <person name="Bills G."/>
            <person name="Bluhm B.H."/>
            <person name="Cannon C."/>
            <person name="Castanera R."/>
            <person name="Culley D.E."/>
            <person name="Daum C."/>
            <person name="Ezra D."/>
            <person name="Gonzalez J.B."/>
            <person name="Henrissat B."/>
            <person name="Kuo A."/>
            <person name="Liang C."/>
            <person name="Lipzen A."/>
            <person name="Lutzoni F."/>
            <person name="Magnuson J."/>
            <person name="Mondo S."/>
            <person name="Nolan M."/>
            <person name="Ohm R."/>
            <person name="Pangilinan J."/>
            <person name="Park H.-J.H."/>
            <person name="Ramirez L."/>
            <person name="Alfaro M."/>
            <person name="Sun H."/>
            <person name="Tritt A."/>
            <person name="Yoshinaga Y."/>
            <person name="Zwiers L.-H.L."/>
            <person name="Turgeon B.G."/>
            <person name="Goodwin S.B."/>
            <person name="Spatafora J.W."/>
            <person name="Crous P.W."/>
            <person name="Grigoriev I.V."/>
        </authorList>
    </citation>
    <scope>NUCLEOTIDE SEQUENCE [LARGE SCALE GENOMIC DNA]</scope>
    <source>
        <strain evidence="2 3">CBS 611.86</strain>
    </source>
</reference>
<protein>
    <submittedName>
        <fullName evidence="2">Uncharacterized protein</fullName>
    </submittedName>
</protein>
<dbReference type="OrthoDB" id="10346518at2759"/>
<feature type="coiled-coil region" evidence="1">
    <location>
        <begin position="5"/>
        <end position="60"/>
    </location>
</feature>
<name>A0A7C8IF09_9PLEO</name>
<comment type="caution">
    <text evidence="2">The sequence shown here is derived from an EMBL/GenBank/DDBJ whole genome shotgun (WGS) entry which is preliminary data.</text>
</comment>
<keyword evidence="1" id="KW-0175">Coiled coil</keyword>
<sequence length="351" mass="39384">MFTSADTSSELIERLVARKDKLEIQYTLAVDQFKLYPVEYTALKSELEELKVKYERENGSGGLASELEALKLKYEGEDGSGGLASELRALKLKYEGEDGSGGLMSELEALRSRSNELEGLKLKSKSEEFEALKAQYHGADGKGGLVAEHAALKEKYEGKGGLAAELDSHKKTYEDVRLKYNNLVVKYNGKDGKGGLVADLTSSRSEVSDMQKKLKDVEKERDDWRSEADSCAEVELDVYEHIRGFIQAEAEASGDPRFATADSNFWDYSTAENGDRGVSLRAVKLITRQYGEQKLLIDKWRIKWEEDCRKLAGERDWWQEKVGKAVEKVNAGRNEVAKLVKFINEELAPET</sequence>
<dbReference type="AlphaFoldDB" id="A0A7C8IF09"/>
<keyword evidence="3" id="KW-1185">Reference proteome</keyword>
<feature type="coiled-coil region" evidence="1">
    <location>
        <begin position="200"/>
        <end position="227"/>
    </location>
</feature>
<proteinExistence type="predicted"/>
<organism evidence="2 3">
    <name type="scientific">Massariosphaeria phaeospora</name>
    <dbReference type="NCBI Taxonomy" id="100035"/>
    <lineage>
        <taxon>Eukaryota</taxon>
        <taxon>Fungi</taxon>
        <taxon>Dikarya</taxon>
        <taxon>Ascomycota</taxon>
        <taxon>Pezizomycotina</taxon>
        <taxon>Dothideomycetes</taxon>
        <taxon>Pleosporomycetidae</taxon>
        <taxon>Pleosporales</taxon>
        <taxon>Pleosporales incertae sedis</taxon>
        <taxon>Massariosphaeria</taxon>
    </lineage>
</organism>
<evidence type="ECO:0000313" key="3">
    <source>
        <dbReference type="Proteomes" id="UP000481861"/>
    </source>
</evidence>
<accession>A0A7C8IF09</accession>
<gene>
    <name evidence="2" type="ORF">BDV95DRAFT_277367</name>
</gene>
<dbReference type="Proteomes" id="UP000481861">
    <property type="component" value="Unassembled WGS sequence"/>
</dbReference>
<evidence type="ECO:0000256" key="1">
    <source>
        <dbReference type="SAM" id="Coils"/>
    </source>
</evidence>
<evidence type="ECO:0000313" key="2">
    <source>
        <dbReference type="EMBL" id="KAF2875531.1"/>
    </source>
</evidence>